<comment type="caution">
    <text evidence="1">The sequence shown here is derived from an EMBL/GenBank/DDBJ whole genome shotgun (WGS) entry which is preliminary data.</text>
</comment>
<protein>
    <submittedName>
        <fullName evidence="1">Uncharacterized protein</fullName>
    </submittedName>
</protein>
<dbReference type="EMBL" id="AAKUXP010000008">
    <property type="protein sequence ID" value="ECV9756229.1"/>
    <property type="molecule type" value="Genomic_DNA"/>
</dbReference>
<dbReference type="AlphaFoldDB" id="A0A3V3HLD6"/>
<reference evidence="1" key="1">
    <citation type="submission" date="2019-09" db="EMBL/GenBank/DDBJ databases">
        <authorList>
            <consortium name="GenomeTrakr network: Whole genome sequencing for foodborne pathogen traceback"/>
        </authorList>
    </citation>
    <scope>NUCLEOTIDE SEQUENCE</scope>
    <source>
        <strain evidence="1">FDA00001465</strain>
    </source>
</reference>
<gene>
    <name evidence="1" type="ORF">AHY82_08550</name>
</gene>
<name>A0A3V3HLD6_SALMO</name>
<proteinExistence type="predicted"/>
<organism evidence="1">
    <name type="scientific">Salmonella montevideo</name>
    <dbReference type="NCBI Taxonomy" id="115981"/>
    <lineage>
        <taxon>Bacteria</taxon>
        <taxon>Pseudomonadati</taxon>
        <taxon>Pseudomonadota</taxon>
        <taxon>Gammaproteobacteria</taxon>
        <taxon>Enterobacterales</taxon>
        <taxon>Enterobacteriaceae</taxon>
        <taxon>Salmonella</taxon>
    </lineage>
</organism>
<sequence length="72" mass="7852">MNLEQRVEALEKAVSKLTMPSTTAEEMANIMQDVVAEAIKNARRPSGTLHKLDEKAAHANAAYNVSLGINCR</sequence>
<evidence type="ECO:0000313" key="1">
    <source>
        <dbReference type="EMBL" id="ECV9756229.1"/>
    </source>
</evidence>
<accession>A0A3V3HLD6</accession>